<dbReference type="PANTHER" id="PTHR38011">
    <property type="entry name" value="DIHYDROFOLATE REDUCTASE FAMILY PROTEIN (AFU_ORTHOLOGUE AFUA_8G06820)"/>
    <property type="match status" value="1"/>
</dbReference>
<evidence type="ECO:0000256" key="18">
    <source>
        <dbReference type="PIRSR" id="PIRSR006769-3"/>
    </source>
</evidence>
<accession>A0A3A3GJ55</accession>
<dbReference type="Pfam" id="PF00383">
    <property type="entry name" value="dCMP_cyt_deam_1"/>
    <property type="match status" value="1"/>
</dbReference>
<keyword evidence="8 15" id="KW-0378">Hydrolase</keyword>
<feature type="binding site" evidence="18">
    <location>
        <position position="54"/>
    </location>
    <ligand>
        <name>Zn(2+)</name>
        <dbReference type="ChEBI" id="CHEBI:29105"/>
        <note>catalytic</note>
    </ligand>
</feature>
<dbReference type="SUPFAM" id="SSF53927">
    <property type="entry name" value="Cytidine deaminase-like"/>
    <property type="match status" value="1"/>
</dbReference>
<dbReference type="RefSeq" id="WP_119792806.1">
    <property type="nucleotide sequence ID" value="NZ_QYZD01000006.1"/>
</dbReference>
<protein>
    <recommendedName>
        <fullName evidence="15">Riboflavin biosynthesis protein RibD</fullName>
    </recommendedName>
    <domain>
        <recommendedName>
            <fullName evidence="15">Diaminohydroxyphosphoribosylaminopyrimidine deaminase</fullName>
            <shortName evidence="15">DRAP deaminase</shortName>
            <ecNumber evidence="15">3.5.4.26</ecNumber>
        </recommendedName>
        <alternativeName>
            <fullName evidence="15">Riboflavin-specific deaminase</fullName>
        </alternativeName>
    </domain>
    <domain>
        <recommendedName>
            <fullName evidence="15">5-amino-6-(5-phosphoribosylamino)uracil reductase</fullName>
            <ecNumber evidence="15">1.1.1.193</ecNumber>
        </recommendedName>
        <alternativeName>
            <fullName evidence="15">HTP reductase</fullName>
        </alternativeName>
    </domain>
</protein>
<evidence type="ECO:0000256" key="8">
    <source>
        <dbReference type="ARBA" id="ARBA00022801"/>
    </source>
</evidence>
<dbReference type="InterPro" id="IPR024072">
    <property type="entry name" value="DHFR-like_dom_sf"/>
</dbReference>
<dbReference type="AlphaFoldDB" id="A0A3A3GJ55"/>
<evidence type="ECO:0000256" key="16">
    <source>
        <dbReference type="PIRSR" id="PIRSR006769-1"/>
    </source>
</evidence>
<dbReference type="InterPro" id="IPR016192">
    <property type="entry name" value="APOBEC/CMP_deaminase_Zn-bd"/>
</dbReference>
<dbReference type="SUPFAM" id="SSF53597">
    <property type="entry name" value="Dihydrofolate reductase-like"/>
    <property type="match status" value="1"/>
</dbReference>
<evidence type="ECO:0000256" key="5">
    <source>
        <dbReference type="ARBA" id="ARBA00007417"/>
    </source>
</evidence>
<reference evidence="20 21" key="1">
    <citation type="submission" date="2018-09" db="EMBL/GenBank/DDBJ databases">
        <title>Paenibacillus SK2017-BO5.</title>
        <authorList>
            <person name="Piskunova J.V."/>
            <person name="Dubiley S.A."/>
            <person name="Severinov K.V."/>
        </authorList>
    </citation>
    <scope>NUCLEOTIDE SEQUENCE [LARGE SCALE GENOMIC DNA]</scope>
    <source>
        <strain evidence="20 21">BO5</strain>
    </source>
</reference>
<keyword evidence="7 15" id="KW-0479">Metal-binding</keyword>
<dbReference type="Gene3D" id="3.40.140.10">
    <property type="entry name" value="Cytidine Deaminase, domain 2"/>
    <property type="match status" value="1"/>
</dbReference>
<feature type="binding site" evidence="18">
    <location>
        <position position="79"/>
    </location>
    <ligand>
        <name>Zn(2+)</name>
        <dbReference type="ChEBI" id="CHEBI:29105"/>
        <note>catalytic</note>
    </ligand>
</feature>
<organism evidence="20 21">
    <name type="scientific">Paenibacillus thiaminolyticus</name>
    <name type="common">Bacillus thiaminolyticus</name>
    <dbReference type="NCBI Taxonomy" id="49283"/>
    <lineage>
        <taxon>Bacteria</taxon>
        <taxon>Bacillati</taxon>
        <taxon>Bacillota</taxon>
        <taxon>Bacilli</taxon>
        <taxon>Bacillales</taxon>
        <taxon>Paenibacillaceae</taxon>
        <taxon>Paenibacillus</taxon>
    </lineage>
</organism>
<feature type="binding site" evidence="17">
    <location>
        <position position="211"/>
    </location>
    <ligand>
        <name>substrate</name>
    </ligand>
</feature>
<dbReference type="Gene3D" id="3.40.430.10">
    <property type="entry name" value="Dihydrofolate Reductase, subunit A"/>
    <property type="match status" value="1"/>
</dbReference>
<evidence type="ECO:0000256" key="1">
    <source>
        <dbReference type="ARBA" id="ARBA00002151"/>
    </source>
</evidence>
<evidence type="ECO:0000256" key="10">
    <source>
        <dbReference type="ARBA" id="ARBA00022857"/>
    </source>
</evidence>
<proteinExistence type="inferred from homology"/>
<evidence type="ECO:0000256" key="4">
    <source>
        <dbReference type="ARBA" id="ARBA00005259"/>
    </source>
</evidence>
<evidence type="ECO:0000313" key="21">
    <source>
        <dbReference type="Proteomes" id="UP000266177"/>
    </source>
</evidence>
<keyword evidence="6 15" id="KW-0686">Riboflavin biosynthesis</keyword>
<dbReference type="NCBIfam" id="TIGR00227">
    <property type="entry name" value="ribD_Cterm"/>
    <property type="match status" value="1"/>
</dbReference>
<dbReference type="PIRSF" id="PIRSF006769">
    <property type="entry name" value="RibD"/>
    <property type="match status" value="1"/>
</dbReference>
<dbReference type="CDD" id="cd01284">
    <property type="entry name" value="Riboflavin_deaminase-reductase"/>
    <property type="match status" value="1"/>
</dbReference>
<comment type="pathway">
    <text evidence="2 15">Cofactor biosynthesis; riboflavin biosynthesis; 5-amino-6-(D-ribitylamino)uracil from GTP: step 2/4.</text>
</comment>
<dbReference type="Pfam" id="PF01872">
    <property type="entry name" value="RibD_C"/>
    <property type="match status" value="1"/>
</dbReference>
<evidence type="ECO:0000256" key="17">
    <source>
        <dbReference type="PIRSR" id="PIRSR006769-2"/>
    </source>
</evidence>
<keyword evidence="11 15" id="KW-0560">Oxidoreductase</keyword>
<feature type="binding site" evidence="17">
    <location>
        <position position="208"/>
    </location>
    <ligand>
        <name>substrate</name>
    </ligand>
</feature>
<dbReference type="PANTHER" id="PTHR38011:SF7">
    <property type="entry name" value="2,5-DIAMINO-6-RIBOSYLAMINO-4(3H)-PYRIMIDINONE 5'-PHOSPHATE REDUCTASE"/>
    <property type="match status" value="1"/>
</dbReference>
<comment type="caution">
    <text evidence="20">The sequence shown here is derived from an EMBL/GenBank/DDBJ whole genome shotgun (WGS) entry which is preliminary data.</text>
</comment>
<dbReference type="EC" id="3.5.4.26" evidence="15"/>
<gene>
    <name evidence="20" type="primary">ribD</name>
    <name evidence="20" type="ORF">DQX05_08925</name>
</gene>
<dbReference type="InterPro" id="IPR016193">
    <property type="entry name" value="Cytidine_deaminase-like"/>
</dbReference>
<evidence type="ECO:0000256" key="13">
    <source>
        <dbReference type="ARBA" id="ARBA00049861"/>
    </source>
</evidence>
<dbReference type="InterPro" id="IPR050765">
    <property type="entry name" value="Riboflavin_Biosynth_HTPR"/>
</dbReference>
<evidence type="ECO:0000256" key="6">
    <source>
        <dbReference type="ARBA" id="ARBA00022619"/>
    </source>
</evidence>
<dbReference type="InterPro" id="IPR004794">
    <property type="entry name" value="Eubact_RibD"/>
</dbReference>
<evidence type="ECO:0000256" key="7">
    <source>
        <dbReference type="ARBA" id="ARBA00022723"/>
    </source>
</evidence>
<evidence type="ECO:0000259" key="19">
    <source>
        <dbReference type="PROSITE" id="PS51747"/>
    </source>
</evidence>
<comment type="similarity">
    <text evidence="4 15">In the N-terminal section; belongs to the cytidine and deoxycytidylate deaminase family.</text>
</comment>
<comment type="similarity">
    <text evidence="5 15">In the C-terminal section; belongs to the HTP reductase family.</text>
</comment>
<keyword evidence="12" id="KW-0511">Multifunctional enzyme</keyword>
<dbReference type="NCBIfam" id="TIGR00326">
    <property type="entry name" value="eubact_ribD"/>
    <property type="match status" value="1"/>
</dbReference>
<comment type="pathway">
    <text evidence="3 15">Cofactor biosynthesis; riboflavin biosynthesis; 5-amino-6-(D-ribitylamino)uracil from GTP: step 3/4.</text>
</comment>
<feature type="active site" description="Proton donor" evidence="16">
    <location>
        <position position="56"/>
    </location>
</feature>
<feature type="binding site" evidence="17">
    <location>
        <position position="296"/>
    </location>
    <ligand>
        <name>substrate</name>
    </ligand>
</feature>
<dbReference type="FunFam" id="3.40.140.10:FF:000025">
    <property type="entry name" value="Riboflavin biosynthesis protein RibD"/>
    <property type="match status" value="1"/>
</dbReference>
<dbReference type="GO" id="GO:0008835">
    <property type="term" value="F:diaminohydroxyphosphoribosylaminopyrimidine deaminase activity"/>
    <property type="evidence" value="ECO:0007669"/>
    <property type="project" value="UniProtKB-EC"/>
</dbReference>
<evidence type="ECO:0000256" key="12">
    <source>
        <dbReference type="ARBA" id="ARBA00023268"/>
    </source>
</evidence>
<dbReference type="GO" id="GO:0009231">
    <property type="term" value="P:riboflavin biosynthetic process"/>
    <property type="evidence" value="ECO:0007669"/>
    <property type="project" value="UniProtKB-UniPathway"/>
</dbReference>
<feature type="binding site" evidence="17">
    <location>
        <position position="226"/>
    </location>
    <ligand>
        <name>NADP(+)</name>
        <dbReference type="ChEBI" id="CHEBI:58349"/>
    </ligand>
</feature>
<feature type="binding site" evidence="17">
    <location>
        <position position="204"/>
    </location>
    <ligand>
        <name>NADP(+)</name>
        <dbReference type="ChEBI" id="CHEBI:58349"/>
    </ligand>
</feature>
<feature type="binding site" evidence="17">
    <location>
        <position position="188"/>
    </location>
    <ligand>
        <name>substrate</name>
    </ligand>
</feature>
<dbReference type="OrthoDB" id="9800865at2"/>
<keyword evidence="10 15" id="KW-0521">NADP</keyword>
<feature type="binding site" evidence="17">
    <location>
        <begin position="298"/>
        <end position="304"/>
    </location>
    <ligand>
        <name>NADP(+)</name>
        <dbReference type="ChEBI" id="CHEBI:58349"/>
    </ligand>
</feature>
<feature type="domain" description="CMP/dCMP-type deaminase" evidence="19">
    <location>
        <begin position="5"/>
        <end position="126"/>
    </location>
</feature>
<dbReference type="UniPathway" id="UPA00275">
    <property type="reaction ID" value="UER00401"/>
</dbReference>
<feature type="binding site" evidence="17">
    <location>
        <position position="200"/>
    </location>
    <ligand>
        <name>NADP(+)</name>
        <dbReference type="ChEBI" id="CHEBI:58349"/>
    </ligand>
</feature>
<dbReference type="PROSITE" id="PS51747">
    <property type="entry name" value="CYT_DCMP_DEAMINASES_2"/>
    <property type="match status" value="1"/>
</dbReference>
<evidence type="ECO:0000256" key="3">
    <source>
        <dbReference type="ARBA" id="ARBA00004910"/>
    </source>
</evidence>
<dbReference type="EMBL" id="QYZD01000006">
    <property type="protein sequence ID" value="RJG24438.1"/>
    <property type="molecule type" value="Genomic_DNA"/>
</dbReference>
<dbReference type="Proteomes" id="UP000266177">
    <property type="component" value="Unassembled WGS sequence"/>
</dbReference>
<dbReference type="EC" id="1.1.1.193" evidence="15"/>
<name>A0A3A3GJ55_PANTH</name>
<dbReference type="GO" id="GO:0050661">
    <property type="term" value="F:NADP binding"/>
    <property type="evidence" value="ECO:0007669"/>
    <property type="project" value="InterPro"/>
</dbReference>
<comment type="cofactor">
    <cofactor evidence="15 18">
        <name>Zn(2+)</name>
        <dbReference type="ChEBI" id="CHEBI:29105"/>
    </cofactor>
    <text evidence="15 18">Binds 1 zinc ion.</text>
</comment>
<evidence type="ECO:0000256" key="2">
    <source>
        <dbReference type="ARBA" id="ARBA00004882"/>
    </source>
</evidence>
<dbReference type="InterPro" id="IPR002125">
    <property type="entry name" value="CMP_dCMP_dom"/>
</dbReference>
<evidence type="ECO:0000256" key="14">
    <source>
        <dbReference type="ARBA" id="ARBA00049886"/>
    </source>
</evidence>
<evidence type="ECO:0000256" key="9">
    <source>
        <dbReference type="ARBA" id="ARBA00022833"/>
    </source>
</evidence>
<evidence type="ECO:0000256" key="15">
    <source>
        <dbReference type="PIRNR" id="PIRNR006769"/>
    </source>
</evidence>
<feature type="binding site" evidence="17">
    <location>
        <position position="158"/>
    </location>
    <ligand>
        <name>NADP(+)</name>
        <dbReference type="ChEBI" id="CHEBI:58349"/>
    </ligand>
</feature>
<dbReference type="GO" id="GO:0008270">
    <property type="term" value="F:zinc ion binding"/>
    <property type="evidence" value="ECO:0007669"/>
    <property type="project" value="InterPro"/>
</dbReference>
<sequence length="389" mass="41820">MHPVINDEFYMQLALDMAERAMGQTGINPAVGCVIVREGRVVGLGAHLQRGEGHAEVHALQMAGEAARDATAYVTLEPCSHYGKTPPCSLRLLEAGIKRVVIGCLDPNPAVSGRGATLLREHGVEVVAGVLQPAAEALIEMFAKYITTGLPYVTLKTASTLDGRIATHTGDSRWISNEQAREQVHAMRHRHQAIMAGIGTVLADNPSLTTRLAVPGLHPTRLIVDSQLRLPLEAKVVVDRSAPSIVFTTSRADAGKREALEARGVRVITAGDGPQVDLRHMMEWCGSQEIGSILLEGGGRLNGAMLDGRWVDRVVLFYAPTIVGGKASPANFAFDGVSRMNDAYRLRHTRVDTLGDNVCISGYPFGTVFERIAATRDEKGGSDNVHGTR</sequence>
<dbReference type="InterPro" id="IPR002734">
    <property type="entry name" value="RibDG_C"/>
</dbReference>
<comment type="function">
    <text evidence="1 15">Converts 2,5-diamino-6-(ribosylamino)-4(3h)-pyrimidinone 5'-phosphate into 5-amino-6-(ribosylamino)-2,4(1h,3h)-pyrimidinedione 5'-phosphate.</text>
</comment>
<comment type="catalytic activity">
    <reaction evidence="13 15">
        <text>5-amino-6-(5-phospho-D-ribitylamino)uracil + NADP(+) = 5-amino-6-(5-phospho-D-ribosylamino)uracil + NADPH + H(+)</text>
        <dbReference type="Rhea" id="RHEA:17845"/>
        <dbReference type="ChEBI" id="CHEBI:15378"/>
        <dbReference type="ChEBI" id="CHEBI:57783"/>
        <dbReference type="ChEBI" id="CHEBI:58349"/>
        <dbReference type="ChEBI" id="CHEBI:58421"/>
        <dbReference type="ChEBI" id="CHEBI:58453"/>
        <dbReference type="EC" id="1.1.1.193"/>
    </reaction>
</comment>
<feature type="binding site" evidence="18">
    <location>
        <position position="88"/>
    </location>
    <ligand>
        <name>Zn(2+)</name>
        <dbReference type="ChEBI" id="CHEBI:29105"/>
        <note>catalytic</note>
    </ligand>
</feature>
<evidence type="ECO:0000313" key="20">
    <source>
        <dbReference type="EMBL" id="RJG24438.1"/>
    </source>
</evidence>
<feature type="binding site" evidence="17">
    <location>
        <position position="172"/>
    </location>
    <ligand>
        <name>substrate</name>
    </ligand>
</feature>
<keyword evidence="9 15" id="KW-0862">Zinc</keyword>
<evidence type="ECO:0000256" key="11">
    <source>
        <dbReference type="ARBA" id="ARBA00023002"/>
    </source>
</evidence>
<comment type="catalytic activity">
    <reaction evidence="14 15">
        <text>2,5-diamino-6-hydroxy-4-(5-phosphoribosylamino)-pyrimidine + H2O + H(+) = 5-amino-6-(5-phospho-D-ribosylamino)uracil + NH4(+)</text>
        <dbReference type="Rhea" id="RHEA:21868"/>
        <dbReference type="ChEBI" id="CHEBI:15377"/>
        <dbReference type="ChEBI" id="CHEBI:15378"/>
        <dbReference type="ChEBI" id="CHEBI:28938"/>
        <dbReference type="ChEBI" id="CHEBI:58453"/>
        <dbReference type="ChEBI" id="CHEBI:58614"/>
        <dbReference type="EC" id="3.5.4.26"/>
    </reaction>
</comment>
<dbReference type="PROSITE" id="PS00903">
    <property type="entry name" value="CYT_DCMP_DEAMINASES_1"/>
    <property type="match status" value="1"/>
</dbReference>
<dbReference type="InterPro" id="IPR011549">
    <property type="entry name" value="RibD_C"/>
</dbReference>
<dbReference type="GO" id="GO:0008703">
    <property type="term" value="F:5-amino-6-(5-phosphoribosylamino)uracil reductase activity"/>
    <property type="evidence" value="ECO:0007669"/>
    <property type="project" value="UniProtKB-EC"/>
</dbReference>
<feature type="binding site" evidence="17">
    <location>
        <position position="174"/>
    </location>
    <ligand>
        <name>NADP(+)</name>
        <dbReference type="ChEBI" id="CHEBI:58349"/>
    </ligand>
</feature>